<comment type="caution">
    <text evidence="10">The sequence shown here is derived from an EMBL/GenBank/DDBJ whole genome shotgun (WGS) entry which is preliminary data.</text>
</comment>
<reference evidence="10 11" key="1">
    <citation type="submission" date="2018-10" db="EMBL/GenBank/DDBJ databases">
        <title>Isolation, diversity and antifungal activity of actinobacteria from wheat.</title>
        <authorList>
            <person name="Han C."/>
        </authorList>
    </citation>
    <scope>NUCLEOTIDE SEQUENCE [LARGE SCALE GENOMIC DNA]</scope>
    <source>
        <strain evidence="10 11">NEAU-YY56</strain>
    </source>
</reference>
<keyword evidence="7 9" id="KW-0472">Membrane</keyword>
<keyword evidence="11" id="KW-1185">Reference proteome</keyword>
<feature type="compositionally biased region" description="Low complexity" evidence="8">
    <location>
        <begin position="382"/>
        <end position="398"/>
    </location>
</feature>
<dbReference type="PANTHER" id="PTHR21716:SF53">
    <property type="entry name" value="PERMEASE PERM-RELATED"/>
    <property type="match status" value="1"/>
</dbReference>
<dbReference type="InterPro" id="IPR002549">
    <property type="entry name" value="AI-2E-like"/>
</dbReference>
<evidence type="ECO:0000256" key="1">
    <source>
        <dbReference type="ARBA" id="ARBA00004651"/>
    </source>
</evidence>
<dbReference type="Proteomes" id="UP000269289">
    <property type="component" value="Unassembled WGS sequence"/>
</dbReference>
<feature type="transmembrane region" description="Helical" evidence="9">
    <location>
        <begin position="283"/>
        <end position="299"/>
    </location>
</feature>
<feature type="transmembrane region" description="Helical" evidence="9">
    <location>
        <begin position="226"/>
        <end position="249"/>
    </location>
</feature>
<accession>A0A3M2JDJ7</accession>
<keyword evidence="4" id="KW-1003">Cell membrane</keyword>
<keyword evidence="3" id="KW-0813">Transport</keyword>
<proteinExistence type="inferred from homology"/>
<dbReference type="PANTHER" id="PTHR21716">
    <property type="entry name" value="TRANSMEMBRANE PROTEIN"/>
    <property type="match status" value="1"/>
</dbReference>
<evidence type="ECO:0000313" key="11">
    <source>
        <dbReference type="Proteomes" id="UP000269289"/>
    </source>
</evidence>
<feature type="region of interest" description="Disordered" evidence="8">
    <location>
        <begin position="364"/>
        <end position="398"/>
    </location>
</feature>
<feature type="transmembrane region" description="Helical" evidence="9">
    <location>
        <begin position="21"/>
        <end position="43"/>
    </location>
</feature>
<evidence type="ECO:0000256" key="4">
    <source>
        <dbReference type="ARBA" id="ARBA00022475"/>
    </source>
</evidence>
<feature type="transmembrane region" description="Helical" evidence="9">
    <location>
        <begin position="49"/>
        <end position="70"/>
    </location>
</feature>
<comment type="similarity">
    <text evidence="2">Belongs to the autoinducer-2 exporter (AI-2E) (TC 2.A.86) family.</text>
</comment>
<evidence type="ECO:0000313" key="10">
    <source>
        <dbReference type="EMBL" id="RMI09673.1"/>
    </source>
</evidence>
<evidence type="ECO:0000256" key="7">
    <source>
        <dbReference type="ARBA" id="ARBA00023136"/>
    </source>
</evidence>
<organism evidence="10 11">
    <name type="scientific">Cellulomonas triticagri</name>
    <dbReference type="NCBI Taxonomy" id="2483352"/>
    <lineage>
        <taxon>Bacteria</taxon>
        <taxon>Bacillati</taxon>
        <taxon>Actinomycetota</taxon>
        <taxon>Actinomycetes</taxon>
        <taxon>Micrococcales</taxon>
        <taxon>Cellulomonadaceae</taxon>
        <taxon>Cellulomonas</taxon>
    </lineage>
</organism>
<comment type="subcellular location">
    <subcellularLocation>
        <location evidence="1">Cell membrane</location>
        <topology evidence="1">Multi-pass membrane protein</topology>
    </subcellularLocation>
</comment>
<evidence type="ECO:0000256" key="9">
    <source>
        <dbReference type="SAM" id="Phobius"/>
    </source>
</evidence>
<evidence type="ECO:0000256" key="6">
    <source>
        <dbReference type="ARBA" id="ARBA00022989"/>
    </source>
</evidence>
<dbReference type="OrthoDB" id="9784366at2"/>
<gene>
    <name evidence="10" type="ORF">EBM89_09365</name>
</gene>
<feature type="transmembrane region" description="Helical" evidence="9">
    <location>
        <begin position="255"/>
        <end position="276"/>
    </location>
</feature>
<keyword evidence="5 9" id="KW-0812">Transmembrane</keyword>
<feature type="transmembrane region" description="Helical" evidence="9">
    <location>
        <begin position="319"/>
        <end position="352"/>
    </location>
</feature>
<keyword evidence="6 9" id="KW-1133">Transmembrane helix</keyword>
<dbReference type="GO" id="GO:0005886">
    <property type="term" value="C:plasma membrane"/>
    <property type="evidence" value="ECO:0007669"/>
    <property type="project" value="UniProtKB-SubCell"/>
</dbReference>
<name>A0A3M2JDJ7_9CELL</name>
<feature type="compositionally biased region" description="Basic residues" evidence="8">
    <location>
        <begin position="370"/>
        <end position="381"/>
    </location>
</feature>
<evidence type="ECO:0000256" key="3">
    <source>
        <dbReference type="ARBA" id="ARBA00022448"/>
    </source>
</evidence>
<evidence type="ECO:0000256" key="5">
    <source>
        <dbReference type="ARBA" id="ARBA00022692"/>
    </source>
</evidence>
<sequence length="398" mass="41210">MRGATPPGWSAAQSVSPAVRAAAAWSWRFLLIVAASAVAVWFLAFFKVLVVAVAVALLLTVLLTPVAGWLQRVARFPRAAAAITAVLVLIGVVAGLVTLASRSIGNGFGDLYQQAAGGFDELVAWLSDGPLNLGTDQLDDLIEQGRTQLTDNASTLLSGALSVTTTVGHVAAGALVALFCTFFFLLDGRTIWTWLVGLLPVRVRERVHQAGRRGIVTLSAYTRTQILVAFVDAVGIGTGAAILGVPLAVPLATLVFVGSFIPFVGAIATGAIAVLVALVSQGWVVALIMLGVVLLVQQIEGHVLQPFLMGHAVSLHPVAVLLVVSAGSLAAGIVGALLAVPIAAVANTVLLYLHGHDKFPDLGTEDHVRIRPPGRFGRRRSAASADAGRVGDAPPAAR</sequence>
<feature type="transmembrane region" description="Helical" evidence="9">
    <location>
        <begin position="82"/>
        <end position="101"/>
    </location>
</feature>
<dbReference type="Pfam" id="PF01594">
    <property type="entry name" value="AI-2E_transport"/>
    <property type="match status" value="1"/>
</dbReference>
<dbReference type="EMBL" id="RFFI01000043">
    <property type="protein sequence ID" value="RMI09673.1"/>
    <property type="molecule type" value="Genomic_DNA"/>
</dbReference>
<protein>
    <submittedName>
        <fullName evidence="10">AI-2E family transporter</fullName>
    </submittedName>
</protein>
<dbReference type="GO" id="GO:0055085">
    <property type="term" value="P:transmembrane transport"/>
    <property type="evidence" value="ECO:0007669"/>
    <property type="project" value="TreeGrafter"/>
</dbReference>
<feature type="transmembrane region" description="Helical" evidence="9">
    <location>
        <begin position="166"/>
        <end position="186"/>
    </location>
</feature>
<dbReference type="AlphaFoldDB" id="A0A3M2JDJ7"/>
<evidence type="ECO:0000256" key="2">
    <source>
        <dbReference type="ARBA" id="ARBA00009773"/>
    </source>
</evidence>
<evidence type="ECO:0000256" key="8">
    <source>
        <dbReference type="SAM" id="MobiDB-lite"/>
    </source>
</evidence>